<gene>
    <name evidence="11" type="primary">crcB</name>
    <name evidence="11" type="ORF">AOLFYP35_00657</name>
</gene>
<evidence type="ECO:0000256" key="5">
    <source>
        <dbReference type="ARBA" id="ARBA00023136"/>
    </source>
</evidence>
<evidence type="ECO:0000256" key="4">
    <source>
        <dbReference type="ARBA" id="ARBA00022989"/>
    </source>
</evidence>
<evidence type="ECO:0000313" key="11">
    <source>
        <dbReference type="EMBL" id="VYS87517.1"/>
    </source>
</evidence>
<evidence type="ECO:0000256" key="2">
    <source>
        <dbReference type="ARBA" id="ARBA00022475"/>
    </source>
</evidence>
<reference evidence="11" key="1">
    <citation type="submission" date="2019-11" db="EMBL/GenBank/DDBJ databases">
        <authorList>
            <person name="Feng L."/>
        </authorList>
    </citation>
    <scope>NUCLEOTIDE SEQUENCE</scope>
    <source>
        <strain evidence="11">AodontolyticusLFYP35</strain>
    </source>
</reference>
<keyword evidence="4 10" id="KW-1133">Transmembrane helix</keyword>
<keyword evidence="3 10" id="KW-0812">Transmembrane</keyword>
<evidence type="ECO:0000256" key="3">
    <source>
        <dbReference type="ARBA" id="ARBA00022692"/>
    </source>
</evidence>
<evidence type="ECO:0000256" key="1">
    <source>
        <dbReference type="ARBA" id="ARBA00004651"/>
    </source>
</evidence>
<proteinExistence type="inferred from homology"/>
<feature type="transmembrane region" description="Helical" evidence="10">
    <location>
        <begin position="163"/>
        <end position="180"/>
    </location>
</feature>
<dbReference type="AlphaFoldDB" id="A0A6N2S2H5"/>
<comment type="similarity">
    <text evidence="7 10">Belongs to the fluoride channel Fluc/FEX (TC 1.A.43) family.</text>
</comment>
<feature type="transmembrane region" description="Helical" evidence="10">
    <location>
        <begin position="28"/>
        <end position="48"/>
    </location>
</feature>
<evidence type="ECO:0000256" key="8">
    <source>
        <dbReference type="ARBA" id="ARBA00035585"/>
    </source>
</evidence>
<protein>
    <recommendedName>
        <fullName evidence="10">Fluoride-specific ion channel</fullName>
    </recommendedName>
</protein>
<dbReference type="GO" id="GO:0034220">
    <property type="term" value="P:monoatomic ion transmembrane transport"/>
    <property type="evidence" value="ECO:0007669"/>
    <property type="project" value="UniProtKB-KW"/>
</dbReference>
<keyword evidence="5 10" id="KW-0472">Membrane</keyword>
<feature type="transmembrane region" description="Helical" evidence="10">
    <location>
        <begin position="96"/>
        <end position="119"/>
    </location>
</feature>
<sequence>METRAHLNGDEQDVGVSTHHHLSWLTRIPSWLCVAFGAFLGTAIRAGLDLAATGTGKLTVFSWSTVVVNLCGAFFLGFVTAWAQSYFREDAVRRKVMLVAGSGFAGALTTYATMVMASIHNAVQAMTAVPADGGELSGAVSSPFSAAVLSSLPLLIEGMLASLVLLVLGIGVAALGYSLTPHEEPGPQGAKK</sequence>
<keyword evidence="6" id="KW-0406">Ion transport</keyword>
<comment type="catalytic activity">
    <reaction evidence="8">
        <text>fluoride(in) = fluoride(out)</text>
        <dbReference type="Rhea" id="RHEA:76159"/>
        <dbReference type="ChEBI" id="CHEBI:17051"/>
    </reaction>
    <physiologicalReaction direction="left-to-right" evidence="8">
        <dbReference type="Rhea" id="RHEA:76160"/>
    </physiologicalReaction>
</comment>
<accession>A0A6N2S2H5</accession>
<evidence type="ECO:0000256" key="9">
    <source>
        <dbReference type="ARBA" id="ARBA00049940"/>
    </source>
</evidence>
<keyword evidence="6" id="KW-0813">Transport</keyword>
<dbReference type="EMBL" id="CACRSM010000002">
    <property type="protein sequence ID" value="VYS87517.1"/>
    <property type="molecule type" value="Genomic_DNA"/>
</dbReference>
<name>A0A6N2S2H5_9ACTO</name>
<dbReference type="GO" id="GO:0005886">
    <property type="term" value="C:plasma membrane"/>
    <property type="evidence" value="ECO:0007669"/>
    <property type="project" value="UniProtKB-SubCell"/>
</dbReference>
<dbReference type="Pfam" id="PF02537">
    <property type="entry name" value="CRCB"/>
    <property type="match status" value="1"/>
</dbReference>
<dbReference type="InterPro" id="IPR003691">
    <property type="entry name" value="FluC"/>
</dbReference>
<evidence type="ECO:0000256" key="6">
    <source>
        <dbReference type="ARBA" id="ARBA00023303"/>
    </source>
</evidence>
<evidence type="ECO:0000256" key="7">
    <source>
        <dbReference type="ARBA" id="ARBA00035120"/>
    </source>
</evidence>
<comment type="subcellular location">
    <subcellularLocation>
        <location evidence="1">Cell membrane</location>
        <topology evidence="1">Multi-pass membrane protein</topology>
    </subcellularLocation>
</comment>
<organism evidence="11">
    <name type="scientific">Schaalia odontolytica</name>
    <dbReference type="NCBI Taxonomy" id="1660"/>
    <lineage>
        <taxon>Bacteria</taxon>
        <taxon>Bacillati</taxon>
        <taxon>Actinomycetota</taxon>
        <taxon>Actinomycetes</taxon>
        <taxon>Actinomycetales</taxon>
        <taxon>Actinomycetaceae</taxon>
        <taxon>Schaalia</taxon>
    </lineage>
</organism>
<feature type="transmembrane region" description="Helical" evidence="10">
    <location>
        <begin position="60"/>
        <end position="84"/>
    </location>
</feature>
<keyword evidence="2 10" id="KW-1003">Cell membrane</keyword>
<comment type="function">
    <text evidence="9">Fluoride-specific ion channel. Important for reducing fluoride concentration in the cell, thus reducing its toxicity.</text>
</comment>
<evidence type="ECO:0000256" key="10">
    <source>
        <dbReference type="RuleBase" id="RU004340"/>
    </source>
</evidence>
<keyword evidence="6" id="KW-0407">Ion channel</keyword>